<reference evidence="2" key="1">
    <citation type="submission" date="2022-06" db="EMBL/GenBank/DDBJ databases">
        <title>Gracilimonas sp. CAU 1638 isolated from sea sediment.</title>
        <authorList>
            <person name="Kim W."/>
        </authorList>
    </citation>
    <scope>NUCLEOTIDE SEQUENCE</scope>
    <source>
        <strain evidence="2">CAU 1638</strain>
    </source>
</reference>
<keyword evidence="1" id="KW-0472">Membrane</keyword>
<gene>
    <name evidence="2" type="ORF">NM125_13665</name>
</gene>
<proteinExistence type="predicted"/>
<comment type="caution">
    <text evidence="2">The sequence shown here is derived from an EMBL/GenBank/DDBJ whole genome shotgun (WGS) entry which is preliminary data.</text>
</comment>
<protein>
    <submittedName>
        <fullName evidence="2">Uncharacterized protein</fullName>
    </submittedName>
</protein>
<feature type="transmembrane region" description="Helical" evidence="1">
    <location>
        <begin position="79"/>
        <end position="97"/>
    </location>
</feature>
<accession>A0A9X2RFD6</accession>
<dbReference type="Proteomes" id="UP001139125">
    <property type="component" value="Unassembled WGS sequence"/>
</dbReference>
<feature type="transmembrane region" description="Helical" evidence="1">
    <location>
        <begin position="142"/>
        <end position="161"/>
    </location>
</feature>
<dbReference type="RefSeq" id="WP_255135528.1">
    <property type="nucleotide sequence ID" value="NZ_JANDBC010000003.1"/>
</dbReference>
<evidence type="ECO:0000256" key="1">
    <source>
        <dbReference type="SAM" id="Phobius"/>
    </source>
</evidence>
<feature type="transmembrane region" description="Helical" evidence="1">
    <location>
        <begin position="109"/>
        <end position="130"/>
    </location>
</feature>
<sequence>MERLIIPLLVAILLPVLATAQYNPLVDEKPSVNQVPPPPPDELISFKPKSEKTAKMLTVAVPSAAILIGSVFRKSDFGFIMITTGIVFGPSAGNVYAENFESVVKGISLRSGGFGLMVVGTYLGLFEYIFSPHSDDGDRSIGFFPKSLVIGGAGIILYSWVHDYFKSAENVREYNSEYEKPFFTFAPTYFPKEKAPGISVSLSF</sequence>
<dbReference type="AlphaFoldDB" id="A0A9X2RFD6"/>
<keyword evidence="3" id="KW-1185">Reference proteome</keyword>
<evidence type="ECO:0000313" key="2">
    <source>
        <dbReference type="EMBL" id="MCP9292631.1"/>
    </source>
</evidence>
<organism evidence="2 3">
    <name type="scientific">Gracilimonas sediminicola</name>
    <dbReference type="NCBI Taxonomy" id="2952158"/>
    <lineage>
        <taxon>Bacteria</taxon>
        <taxon>Pseudomonadati</taxon>
        <taxon>Balneolota</taxon>
        <taxon>Balneolia</taxon>
        <taxon>Balneolales</taxon>
        <taxon>Balneolaceae</taxon>
        <taxon>Gracilimonas</taxon>
    </lineage>
</organism>
<keyword evidence="1" id="KW-0812">Transmembrane</keyword>
<keyword evidence="1" id="KW-1133">Transmembrane helix</keyword>
<evidence type="ECO:0000313" key="3">
    <source>
        <dbReference type="Proteomes" id="UP001139125"/>
    </source>
</evidence>
<name>A0A9X2RFD6_9BACT</name>
<dbReference type="EMBL" id="JANDBC010000003">
    <property type="protein sequence ID" value="MCP9292631.1"/>
    <property type="molecule type" value="Genomic_DNA"/>
</dbReference>